<gene>
    <name evidence="1" type="ORF">FAEPRAM212_00608</name>
</gene>
<organism evidence="1 2">
    <name type="scientific">Faecalibacterium prausnitzii M21/2</name>
    <dbReference type="NCBI Taxonomy" id="411485"/>
    <lineage>
        <taxon>Bacteria</taxon>
        <taxon>Bacillati</taxon>
        <taxon>Bacillota</taxon>
        <taxon>Clostridia</taxon>
        <taxon>Eubacteriales</taxon>
        <taxon>Oscillospiraceae</taxon>
        <taxon>Faecalibacterium</taxon>
    </lineage>
</organism>
<dbReference type="HOGENOM" id="CLU_3270335_0_0_9"/>
<reference evidence="1 2" key="2">
    <citation type="submission" date="2007-09" db="EMBL/GenBank/DDBJ databases">
        <authorList>
            <person name="Fulton L."/>
            <person name="Clifton S."/>
            <person name="Fulton B."/>
            <person name="Xu J."/>
            <person name="Minx P."/>
            <person name="Pepin K.H."/>
            <person name="Johnson M."/>
            <person name="Thiruvilangam P."/>
            <person name="Bhonagiri V."/>
            <person name="Nash W.E."/>
            <person name="Mardis E.R."/>
            <person name="Wilson R.K."/>
        </authorList>
    </citation>
    <scope>NUCLEOTIDE SEQUENCE [LARGE SCALE GENOMIC DNA]</scope>
    <source>
        <strain evidence="1 2">M21/2</strain>
    </source>
</reference>
<comment type="caution">
    <text evidence="1">The sequence shown here is derived from an EMBL/GenBank/DDBJ whole genome shotgun (WGS) entry which is preliminary data.</text>
</comment>
<dbReference type="AlphaFoldDB" id="A8S808"/>
<proteinExistence type="predicted"/>
<accession>A8S808</accession>
<dbReference type="EMBL" id="ABED02000018">
    <property type="protein sequence ID" value="EDP22600.1"/>
    <property type="molecule type" value="Genomic_DNA"/>
</dbReference>
<evidence type="ECO:0000313" key="1">
    <source>
        <dbReference type="EMBL" id="EDP22600.1"/>
    </source>
</evidence>
<reference evidence="1 2" key="1">
    <citation type="submission" date="2007-09" db="EMBL/GenBank/DDBJ databases">
        <title>Draft genome sequence of Faecalibacterium prausnitzii M21/2.</title>
        <authorList>
            <person name="Sudarsanam P."/>
            <person name="Ley R."/>
            <person name="Guruge J."/>
            <person name="Turnbaugh P.J."/>
            <person name="Mahowald M."/>
            <person name="Liep D."/>
            <person name="Gordon J."/>
        </authorList>
    </citation>
    <scope>NUCLEOTIDE SEQUENCE [LARGE SCALE GENOMIC DNA]</scope>
    <source>
        <strain evidence="1 2">M21/2</strain>
    </source>
</reference>
<protein>
    <submittedName>
        <fullName evidence="1">Uncharacterized protein</fullName>
    </submittedName>
</protein>
<sequence>MPEKGRERFLTQYFTIIKDNAGLSIQMGTLSQIAQIFEVKV</sequence>
<name>A8S808_9FIRM</name>
<evidence type="ECO:0000313" key="2">
    <source>
        <dbReference type="Proteomes" id="UP000005945"/>
    </source>
</evidence>
<dbReference type="Proteomes" id="UP000005945">
    <property type="component" value="Unassembled WGS sequence"/>
</dbReference>